<gene>
    <name evidence="4" type="ORF">THTE_1958</name>
</gene>
<dbReference type="EMBL" id="CP018477">
    <property type="protein sequence ID" value="ASV74560.1"/>
    <property type="molecule type" value="Genomic_DNA"/>
</dbReference>
<evidence type="ECO:0000313" key="4">
    <source>
        <dbReference type="EMBL" id="ASV74560.1"/>
    </source>
</evidence>
<dbReference type="Proteomes" id="UP000215086">
    <property type="component" value="Chromosome"/>
</dbReference>
<dbReference type="PROSITE" id="PS51846">
    <property type="entry name" value="CNNM"/>
    <property type="match status" value="1"/>
</dbReference>
<proteinExistence type="predicted"/>
<dbReference type="PANTHER" id="PTHR43099">
    <property type="entry name" value="UPF0053 PROTEIN YRKA"/>
    <property type="match status" value="1"/>
</dbReference>
<dbReference type="Gene3D" id="3.10.580.10">
    <property type="entry name" value="CBS-domain"/>
    <property type="match status" value="1"/>
</dbReference>
<reference evidence="4 5" key="1">
    <citation type="journal article" name="Front. Microbiol.">
        <title>Sugar Metabolism of the First Thermophilic Planctomycete Thermogutta terrifontis: Comparative Genomic and Transcriptomic Approaches.</title>
        <authorList>
            <person name="Elcheninov A.G."/>
            <person name="Menzel P."/>
            <person name="Gudbergsdottir S.R."/>
            <person name="Slesarev A.I."/>
            <person name="Kadnikov V.V."/>
            <person name="Krogh A."/>
            <person name="Bonch-Osmolovskaya E.A."/>
            <person name="Peng X."/>
            <person name="Kublanov I.V."/>
        </authorList>
    </citation>
    <scope>NUCLEOTIDE SEQUENCE [LARGE SCALE GENOMIC DNA]</scope>
    <source>
        <strain evidence="4 5">R1</strain>
    </source>
</reference>
<feature type="transmembrane region" description="Helical" evidence="2">
    <location>
        <begin position="92"/>
        <end position="112"/>
    </location>
</feature>
<organism evidence="4 5">
    <name type="scientific">Thermogutta terrifontis</name>
    <dbReference type="NCBI Taxonomy" id="1331910"/>
    <lineage>
        <taxon>Bacteria</taxon>
        <taxon>Pseudomonadati</taxon>
        <taxon>Planctomycetota</taxon>
        <taxon>Planctomycetia</taxon>
        <taxon>Pirellulales</taxon>
        <taxon>Thermoguttaceae</taxon>
        <taxon>Thermogutta</taxon>
    </lineage>
</organism>
<dbReference type="RefSeq" id="WP_095414842.1">
    <property type="nucleotide sequence ID" value="NZ_CP018477.1"/>
</dbReference>
<evidence type="ECO:0000259" key="3">
    <source>
        <dbReference type="PROSITE" id="PS51846"/>
    </source>
</evidence>
<keyword evidence="5" id="KW-1185">Reference proteome</keyword>
<dbReference type="AlphaFoldDB" id="A0A286RF20"/>
<feature type="transmembrane region" description="Helical" evidence="2">
    <location>
        <begin position="124"/>
        <end position="149"/>
    </location>
</feature>
<feature type="domain" description="CNNM transmembrane" evidence="3">
    <location>
        <begin position="1"/>
        <end position="190"/>
    </location>
</feature>
<dbReference type="KEGG" id="ttf:THTE_1958"/>
<feature type="transmembrane region" description="Helical" evidence="2">
    <location>
        <begin position="65"/>
        <end position="86"/>
    </location>
</feature>
<dbReference type="PANTHER" id="PTHR43099:SF4">
    <property type="entry name" value="INTEGRAL MEMBRANE PROTEIN"/>
    <property type="match status" value="1"/>
</dbReference>
<name>A0A286RF20_9BACT</name>
<dbReference type="InterPro" id="IPR046342">
    <property type="entry name" value="CBS_dom_sf"/>
</dbReference>
<keyword evidence="1 2" id="KW-1133">Transmembrane helix</keyword>
<accession>A0A286RF20</accession>
<evidence type="ECO:0000256" key="2">
    <source>
        <dbReference type="SAM" id="Phobius"/>
    </source>
</evidence>
<dbReference type="Pfam" id="PF01595">
    <property type="entry name" value="CNNM"/>
    <property type="match status" value="1"/>
</dbReference>
<dbReference type="InterPro" id="IPR002550">
    <property type="entry name" value="CNNM"/>
</dbReference>
<evidence type="ECO:0000313" key="5">
    <source>
        <dbReference type="Proteomes" id="UP000215086"/>
    </source>
</evidence>
<protein>
    <submittedName>
        <fullName evidence="4">Magnesium and cobalt efflux protein CorC</fullName>
    </submittedName>
</protein>
<keyword evidence="1 2" id="KW-0472">Membrane</keyword>
<dbReference type="InterPro" id="IPR051676">
    <property type="entry name" value="UPF0053_domain"/>
</dbReference>
<dbReference type="OrthoDB" id="274143at2"/>
<keyword evidence="1 2" id="KW-0812">Transmembrane</keyword>
<dbReference type="GO" id="GO:0016020">
    <property type="term" value="C:membrane"/>
    <property type="evidence" value="ECO:0007669"/>
    <property type="project" value="UniProtKB-UniRule"/>
</dbReference>
<evidence type="ECO:0000256" key="1">
    <source>
        <dbReference type="PROSITE-ProRule" id="PRU01193"/>
    </source>
</evidence>
<sequence>MTLVLPLALFLIGLALSALFSGTETGFYRVSRLRLQVLAGTGDWLARILAWFAERPALFISTTLVGNNLANYLVSFAAVVLLQQLASASTTTVEFLATFVTTPIVFIFGELIPKRLFLQAPFRLLRITGPVFAVLAVVLLPVAVILWAYSRVLALFLTAPLDEARSEITSQELRRIMEEGEHAGLIVGMQRRIARAILESGAKPVSAFMQELSAIPHVSLDITWQHLAQQSSFKEEEFALVCESTGDGRYRGYVCLAELFLNPETPVRAFVRPIFRVYAEERLVSVLQELFRTREPLALVVNAKGQPVGVLIERALRRLYLVDSNS</sequence>
<dbReference type="SUPFAM" id="SSF54631">
    <property type="entry name" value="CBS-domain pair"/>
    <property type="match status" value="1"/>
</dbReference>